<evidence type="ECO:0000313" key="4">
    <source>
        <dbReference type="Proteomes" id="UP000054375"/>
    </source>
</evidence>
<keyword evidence="4" id="KW-1185">Reference proteome</keyword>
<accession>A0A101S7L1</accession>
<dbReference type="Proteomes" id="UP000054375">
    <property type="component" value="Unassembled WGS sequence"/>
</dbReference>
<protein>
    <submittedName>
        <fullName evidence="3">Uncharacterized protein</fullName>
    </submittedName>
</protein>
<feature type="region of interest" description="Disordered" evidence="1">
    <location>
        <begin position="102"/>
        <end position="142"/>
    </location>
</feature>
<keyword evidence="2" id="KW-0812">Transmembrane</keyword>
<sequence>MSAHDNVDLGHTVAGWTGTAVALVGFSLAGLGVVAGSAALVISGVAVIALAAIVTWLLHLTGWGKPSGPRPADQWDWRVKDLGARQGHPDCLGCRLAGRRAEAVAKSAPPTSAGTTLPSPRRRPHTPGVQAAGPAAENRTLL</sequence>
<dbReference type="NCBIfam" id="NF041681">
    <property type="entry name" value="HGxxPAAW"/>
    <property type="match status" value="1"/>
</dbReference>
<keyword evidence="2" id="KW-0472">Membrane</keyword>
<proteinExistence type="predicted"/>
<keyword evidence="2" id="KW-1133">Transmembrane helix</keyword>
<evidence type="ECO:0000313" key="3">
    <source>
        <dbReference type="EMBL" id="KUN68582.1"/>
    </source>
</evidence>
<feature type="transmembrane region" description="Helical" evidence="2">
    <location>
        <begin position="12"/>
        <end position="34"/>
    </location>
</feature>
<feature type="compositionally biased region" description="Polar residues" evidence="1">
    <location>
        <begin position="109"/>
        <end position="118"/>
    </location>
</feature>
<name>A0A101S7L1_9ACTN</name>
<gene>
    <name evidence="3" type="ORF">AQJ54_11715</name>
</gene>
<organism evidence="3 4">
    <name type="scientific">Streptomyces griseorubiginosus</name>
    <dbReference type="NCBI Taxonomy" id="67304"/>
    <lineage>
        <taxon>Bacteria</taxon>
        <taxon>Bacillati</taxon>
        <taxon>Actinomycetota</taxon>
        <taxon>Actinomycetes</taxon>
        <taxon>Kitasatosporales</taxon>
        <taxon>Streptomycetaceae</taxon>
        <taxon>Streptomyces</taxon>
    </lineage>
</organism>
<evidence type="ECO:0000256" key="1">
    <source>
        <dbReference type="SAM" id="MobiDB-lite"/>
    </source>
</evidence>
<reference evidence="3 4" key="1">
    <citation type="submission" date="2015-10" db="EMBL/GenBank/DDBJ databases">
        <title>Draft genome sequence of Streptomyces griseorubiginosus DSM 40469, type strain for the species Streptomyces griseorubiginosus.</title>
        <authorList>
            <person name="Ruckert C."/>
            <person name="Winkler A."/>
            <person name="Kalinowski J."/>
            <person name="Kampfer P."/>
            <person name="Glaeser S."/>
        </authorList>
    </citation>
    <scope>NUCLEOTIDE SEQUENCE [LARGE SCALE GENOMIC DNA]</scope>
    <source>
        <strain evidence="3 4">DSM 40469</strain>
    </source>
</reference>
<dbReference type="AlphaFoldDB" id="A0A101S7L1"/>
<dbReference type="RefSeq" id="WP_062236649.1">
    <property type="nucleotide sequence ID" value="NZ_JBPJFL010000002.1"/>
</dbReference>
<comment type="caution">
    <text evidence="3">The sequence shown here is derived from an EMBL/GenBank/DDBJ whole genome shotgun (WGS) entry which is preliminary data.</text>
</comment>
<evidence type="ECO:0000256" key="2">
    <source>
        <dbReference type="SAM" id="Phobius"/>
    </source>
</evidence>
<dbReference type="EMBL" id="LMWV01000006">
    <property type="protein sequence ID" value="KUN68582.1"/>
    <property type="molecule type" value="Genomic_DNA"/>
</dbReference>
<feature type="transmembrane region" description="Helical" evidence="2">
    <location>
        <begin position="40"/>
        <end position="60"/>
    </location>
</feature>